<dbReference type="Pfam" id="PF12728">
    <property type="entry name" value="HTH_17"/>
    <property type="match status" value="1"/>
</dbReference>
<dbReference type="AlphaFoldDB" id="W7UU24"/>
<dbReference type="PATRIC" id="fig|1341157.4.peg.3110"/>
<dbReference type="RefSeq" id="WP_082316797.1">
    <property type="nucleotide sequence ID" value="NZ_ATAX01000036.1"/>
</dbReference>
<organism evidence="3 4">
    <name type="scientific">Ruminococcus flavefaciens 007c</name>
    <dbReference type="NCBI Taxonomy" id="1341157"/>
    <lineage>
        <taxon>Bacteria</taxon>
        <taxon>Bacillati</taxon>
        <taxon>Bacillota</taxon>
        <taxon>Clostridia</taxon>
        <taxon>Eubacteriales</taxon>
        <taxon>Oscillospiraceae</taxon>
        <taxon>Ruminococcus</taxon>
    </lineage>
</organism>
<protein>
    <recommendedName>
        <fullName evidence="2">Helix-turn-helix domain-containing protein</fullName>
    </recommendedName>
</protein>
<comment type="caution">
    <text evidence="3">The sequence shown here is derived from an EMBL/GenBank/DDBJ whole genome shotgun (WGS) entry which is preliminary data.</text>
</comment>
<evidence type="ECO:0000256" key="1">
    <source>
        <dbReference type="SAM" id="MobiDB-lite"/>
    </source>
</evidence>
<gene>
    <name evidence="3" type="ORF">RF007C_13370</name>
</gene>
<feature type="region of interest" description="Disordered" evidence="1">
    <location>
        <begin position="1"/>
        <end position="20"/>
    </location>
</feature>
<accession>W7UU24</accession>
<dbReference type="EMBL" id="ATAX01000036">
    <property type="protein sequence ID" value="EWM52335.1"/>
    <property type="molecule type" value="Genomic_DNA"/>
</dbReference>
<evidence type="ECO:0000259" key="2">
    <source>
        <dbReference type="Pfam" id="PF12728"/>
    </source>
</evidence>
<name>W7UU24_RUMFL</name>
<dbReference type="Proteomes" id="UP000019365">
    <property type="component" value="Unassembled WGS sequence"/>
</dbReference>
<proteinExistence type="predicted"/>
<evidence type="ECO:0000313" key="3">
    <source>
        <dbReference type="EMBL" id="EWM52335.1"/>
    </source>
</evidence>
<reference evidence="3 4" key="1">
    <citation type="journal article" date="2014" name="PLoS ONE">
        <title>Rumen cellulosomics: divergent fiber-degrading strategies revealed by comparative genome-wide analysis of six ruminococcal strains.</title>
        <authorList>
            <person name="Dassa B."/>
            <person name="Borovok I."/>
            <person name="Ruimy-Israeli V."/>
            <person name="Lamed R."/>
            <person name="Flint H.J."/>
            <person name="Duncan S.H."/>
            <person name="Henrissat B."/>
            <person name="Coutinho P."/>
            <person name="Morrison M."/>
            <person name="Mosoni P."/>
            <person name="Yeoman C.J."/>
            <person name="White B.A."/>
            <person name="Bayer E.A."/>
        </authorList>
    </citation>
    <scope>NUCLEOTIDE SEQUENCE [LARGE SCALE GENOMIC DNA]</scope>
    <source>
        <strain evidence="3 4">007c</strain>
    </source>
</reference>
<evidence type="ECO:0000313" key="4">
    <source>
        <dbReference type="Proteomes" id="UP000019365"/>
    </source>
</evidence>
<sequence>MNINSNSNHADAIPQNVNERQKEGVVPEKILYTVKEVSTIMHTNTGYVYQLISSGLLPALKLGSYKIRHISLMRFLEDYDGYDLTDPRDVEKISVSA</sequence>
<dbReference type="InterPro" id="IPR041657">
    <property type="entry name" value="HTH_17"/>
</dbReference>
<feature type="domain" description="Helix-turn-helix" evidence="2">
    <location>
        <begin position="31"/>
        <end position="77"/>
    </location>
</feature>
<dbReference type="OrthoDB" id="2083128at2"/>
<keyword evidence="4" id="KW-1185">Reference proteome</keyword>